<reference evidence="2" key="1">
    <citation type="submission" date="2017-02" db="UniProtKB">
        <authorList>
            <consortium name="WormBaseParasite"/>
        </authorList>
    </citation>
    <scope>IDENTIFICATION</scope>
</reference>
<proteinExistence type="predicted"/>
<organism evidence="1 2">
    <name type="scientific">Ascaris lumbricoides</name>
    <name type="common">Giant roundworm</name>
    <dbReference type="NCBI Taxonomy" id="6252"/>
    <lineage>
        <taxon>Eukaryota</taxon>
        <taxon>Metazoa</taxon>
        <taxon>Ecdysozoa</taxon>
        <taxon>Nematoda</taxon>
        <taxon>Chromadorea</taxon>
        <taxon>Rhabditida</taxon>
        <taxon>Spirurina</taxon>
        <taxon>Ascaridomorpha</taxon>
        <taxon>Ascaridoidea</taxon>
        <taxon>Ascarididae</taxon>
        <taxon>Ascaris</taxon>
    </lineage>
</organism>
<evidence type="ECO:0000313" key="2">
    <source>
        <dbReference type="WBParaSite" id="ALUE_0001782501-mRNA-1"/>
    </source>
</evidence>
<dbReference type="WBParaSite" id="ALUE_0001782501-mRNA-1">
    <property type="protein sequence ID" value="ALUE_0001782501-mRNA-1"/>
    <property type="gene ID" value="ALUE_0001782501"/>
</dbReference>
<keyword evidence="1" id="KW-1185">Reference proteome</keyword>
<sequence>LRGRNAERNFFRQRSAADTVLAQTLYRHQLEQDSLRYGTERGTTWQYMTSHSSWKRGVYEGLVGVVKKTIKHWEGKSSTLKKREMEATLNSRPLTYLYEERDAKTIRPVDFIS</sequence>
<name>A0A0M3IHE4_ASCLU</name>
<dbReference type="AlphaFoldDB" id="A0A0M3IHE4"/>
<evidence type="ECO:0000313" key="1">
    <source>
        <dbReference type="Proteomes" id="UP000036681"/>
    </source>
</evidence>
<dbReference type="Proteomes" id="UP000036681">
    <property type="component" value="Unplaced"/>
</dbReference>
<accession>A0A0M3IHE4</accession>
<protein>
    <submittedName>
        <fullName evidence="2">Transposase</fullName>
    </submittedName>
</protein>